<dbReference type="EC" id="1.5.1.2" evidence="4"/>
<keyword evidence="4" id="KW-0963">Cytoplasm</keyword>
<name>A0A2U2DCI8_9PSED</name>
<dbReference type="SUPFAM" id="SSF48179">
    <property type="entry name" value="6-phosphogluconate dehydrogenase C-terminal domain-like"/>
    <property type="match status" value="1"/>
</dbReference>
<dbReference type="AlphaFoldDB" id="A0A2U2DCI8"/>
<accession>A0A2U2DCI8</accession>
<organism evidence="8 9">
    <name type="scientific">Pseudomonas prosekii</name>
    <dbReference type="NCBI Taxonomy" id="1148509"/>
    <lineage>
        <taxon>Bacteria</taxon>
        <taxon>Pseudomonadati</taxon>
        <taxon>Pseudomonadota</taxon>
        <taxon>Gammaproteobacteria</taxon>
        <taxon>Pseudomonadales</taxon>
        <taxon>Pseudomonadaceae</taxon>
        <taxon>Pseudomonas</taxon>
    </lineage>
</organism>
<reference evidence="8 9" key="1">
    <citation type="submission" date="2018-05" db="EMBL/GenBank/DDBJ databases">
        <title>Genome sequences of two Antarctic strains of Pseudomonas prosekii: insights into adaptation to extreme conditions.</title>
        <authorList>
            <person name="Snopkova K."/>
            <person name="Dufkova K."/>
            <person name="Cejkova D."/>
            <person name="Sedlacek I."/>
            <person name="Smajs D."/>
        </authorList>
    </citation>
    <scope>NUCLEOTIDE SEQUENCE [LARGE SCALE GENOMIC DNA]</scope>
    <source>
        <strain evidence="8 9">P2673</strain>
    </source>
</reference>
<dbReference type="UniPathway" id="UPA00098">
    <property type="reaction ID" value="UER00361"/>
</dbReference>
<dbReference type="EMBL" id="QFAW01000005">
    <property type="protein sequence ID" value="PWE47061.1"/>
    <property type="molecule type" value="Genomic_DNA"/>
</dbReference>
<keyword evidence="4" id="KW-0028">Amino-acid biosynthesis</keyword>
<feature type="binding site" evidence="5">
    <location>
        <begin position="65"/>
        <end position="68"/>
    </location>
    <ligand>
        <name>NADP(+)</name>
        <dbReference type="ChEBI" id="CHEBI:58349"/>
    </ligand>
</feature>
<dbReference type="PANTHER" id="PTHR11645:SF0">
    <property type="entry name" value="PYRROLINE-5-CARBOXYLATE REDUCTASE 3"/>
    <property type="match status" value="1"/>
</dbReference>
<feature type="domain" description="Pyrroline-5-carboxylate reductase catalytic N-terminal" evidence="6">
    <location>
        <begin position="4"/>
        <end position="94"/>
    </location>
</feature>
<dbReference type="GO" id="GO:0005737">
    <property type="term" value="C:cytoplasm"/>
    <property type="evidence" value="ECO:0007669"/>
    <property type="project" value="UniProtKB-SubCell"/>
</dbReference>
<comment type="subcellular location">
    <subcellularLocation>
        <location evidence="4">Cytoplasm</location>
    </subcellularLocation>
</comment>
<keyword evidence="3 4" id="KW-0560">Oxidoreductase</keyword>
<evidence type="ECO:0000259" key="7">
    <source>
        <dbReference type="Pfam" id="PF14748"/>
    </source>
</evidence>
<dbReference type="SUPFAM" id="SSF51735">
    <property type="entry name" value="NAD(P)-binding Rossmann-fold domains"/>
    <property type="match status" value="1"/>
</dbReference>
<dbReference type="RefSeq" id="WP_109520312.1">
    <property type="nucleotide sequence ID" value="NZ_QFAW01000005.1"/>
</dbReference>
<dbReference type="GO" id="GO:0004735">
    <property type="term" value="F:pyrroline-5-carboxylate reductase activity"/>
    <property type="evidence" value="ECO:0007669"/>
    <property type="project" value="UniProtKB-UniRule"/>
</dbReference>
<dbReference type="PANTHER" id="PTHR11645">
    <property type="entry name" value="PYRROLINE-5-CARBOXYLATE REDUCTASE"/>
    <property type="match status" value="1"/>
</dbReference>
<dbReference type="Gene3D" id="3.40.50.720">
    <property type="entry name" value="NAD(P)-binding Rossmann-like Domain"/>
    <property type="match status" value="1"/>
</dbReference>
<feature type="binding site" evidence="5">
    <location>
        <begin position="7"/>
        <end position="12"/>
    </location>
    <ligand>
        <name>NADP(+)</name>
        <dbReference type="ChEBI" id="CHEBI:58349"/>
    </ligand>
</feature>
<dbReference type="Pfam" id="PF14748">
    <property type="entry name" value="P5CR_dimer"/>
    <property type="match status" value="1"/>
</dbReference>
<gene>
    <name evidence="4" type="primary">proC</name>
    <name evidence="8" type="ORF">C9I49_05375</name>
</gene>
<protein>
    <recommendedName>
        <fullName evidence="4">Pyrroline-5-carboxylate reductase</fullName>
        <shortName evidence="4">P5C reductase</shortName>
        <shortName evidence="4">P5CR</shortName>
        <ecNumber evidence="4">1.5.1.2</ecNumber>
    </recommendedName>
    <alternativeName>
        <fullName evidence="4">PCA reductase</fullName>
    </alternativeName>
</protein>
<keyword evidence="4" id="KW-0641">Proline biosynthesis</keyword>
<dbReference type="InterPro" id="IPR029036">
    <property type="entry name" value="P5CR_dimer"/>
</dbReference>
<dbReference type="InterPro" id="IPR000304">
    <property type="entry name" value="Pyrroline-COOH_reductase"/>
</dbReference>
<proteinExistence type="inferred from homology"/>
<comment type="pathway">
    <text evidence="4">Amino-acid biosynthesis; L-proline biosynthesis; L-proline from L-glutamate 5-semialdehyde: step 1/1.</text>
</comment>
<dbReference type="Gene3D" id="1.10.3730.10">
    <property type="entry name" value="ProC C-terminal domain-like"/>
    <property type="match status" value="1"/>
</dbReference>
<evidence type="ECO:0000256" key="5">
    <source>
        <dbReference type="PIRSR" id="PIRSR000193-1"/>
    </source>
</evidence>
<evidence type="ECO:0000256" key="3">
    <source>
        <dbReference type="ARBA" id="ARBA00023002"/>
    </source>
</evidence>
<dbReference type="Proteomes" id="UP000245056">
    <property type="component" value="Unassembled WGS sequence"/>
</dbReference>
<dbReference type="InterPro" id="IPR036291">
    <property type="entry name" value="NAD(P)-bd_dom_sf"/>
</dbReference>
<feature type="domain" description="Pyrroline-5-carboxylate reductase dimerisation" evidence="7">
    <location>
        <begin position="157"/>
        <end position="261"/>
    </location>
</feature>
<dbReference type="Pfam" id="PF03807">
    <property type="entry name" value="F420_oxidored"/>
    <property type="match status" value="1"/>
</dbReference>
<evidence type="ECO:0000313" key="8">
    <source>
        <dbReference type="EMBL" id="PWE47061.1"/>
    </source>
</evidence>
<dbReference type="OrthoDB" id="9805754at2"/>
<comment type="catalytic activity">
    <reaction evidence="4">
        <text>L-proline + NADP(+) = (S)-1-pyrroline-5-carboxylate + NADPH + 2 H(+)</text>
        <dbReference type="Rhea" id="RHEA:14109"/>
        <dbReference type="ChEBI" id="CHEBI:15378"/>
        <dbReference type="ChEBI" id="CHEBI:17388"/>
        <dbReference type="ChEBI" id="CHEBI:57783"/>
        <dbReference type="ChEBI" id="CHEBI:58349"/>
        <dbReference type="ChEBI" id="CHEBI:60039"/>
        <dbReference type="EC" id="1.5.1.2"/>
    </reaction>
</comment>
<comment type="caution">
    <text evidence="8">The sequence shown here is derived from an EMBL/GenBank/DDBJ whole genome shotgun (WGS) entry which is preliminary data.</text>
</comment>
<evidence type="ECO:0000259" key="6">
    <source>
        <dbReference type="Pfam" id="PF03807"/>
    </source>
</evidence>
<dbReference type="HAMAP" id="MF_01925">
    <property type="entry name" value="P5C_reductase"/>
    <property type="match status" value="1"/>
</dbReference>
<comment type="function">
    <text evidence="4">Catalyzes the reduction of 1-pyrroline-5-carboxylate (PCA) to L-proline.</text>
</comment>
<evidence type="ECO:0000256" key="1">
    <source>
        <dbReference type="ARBA" id="ARBA00005525"/>
    </source>
</evidence>
<evidence type="ECO:0000313" key="9">
    <source>
        <dbReference type="Proteomes" id="UP000245056"/>
    </source>
</evidence>
<dbReference type="GO" id="GO:0055129">
    <property type="term" value="P:L-proline biosynthetic process"/>
    <property type="evidence" value="ECO:0007669"/>
    <property type="project" value="UniProtKB-UniRule"/>
</dbReference>
<comment type="catalytic activity">
    <reaction evidence="4">
        <text>L-proline + NAD(+) = (S)-1-pyrroline-5-carboxylate + NADH + 2 H(+)</text>
        <dbReference type="Rhea" id="RHEA:14105"/>
        <dbReference type="ChEBI" id="CHEBI:15378"/>
        <dbReference type="ChEBI" id="CHEBI:17388"/>
        <dbReference type="ChEBI" id="CHEBI:57540"/>
        <dbReference type="ChEBI" id="CHEBI:57945"/>
        <dbReference type="ChEBI" id="CHEBI:60039"/>
        <dbReference type="EC" id="1.5.1.2"/>
    </reaction>
</comment>
<keyword evidence="2 4" id="KW-0521">NADP</keyword>
<evidence type="ECO:0000256" key="2">
    <source>
        <dbReference type="ARBA" id="ARBA00022857"/>
    </source>
</evidence>
<dbReference type="InterPro" id="IPR028939">
    <property type="entry name" value="P5C_Rdtase_cat_N"/>
</dbReference>
<comment type="similarity">
    <text evidence="1 4">Belongs to the pyrroline-5-carboxylate reductase family.</text>
</comment>
<dbReference type="PIRSF" id="PIRSF000193">
    <property type="entry name" value="Pyrrol-5-carb_rd"/>
    <property type="match status" value="1"/>
</dbReference>
<dbReference type="InterPro" id="IPR008927">
    <property type="entry name" value="6-PGluconate_DH-like_C_sf"/>
</dbReference>
<evidence type="ECO:0000256" key="4">
    <source>
        <dbReference type="HAMAP-Rule" id="MF_01925"/>
    </source>
</evidence>
<sequence>MENIYVIGAGCMGGAILSGLRKTFGLAHLRVIETDSVRSEYLAVRGFQVGKSIDTIDDDDIVILAVPPDQFQKSVENNPALLTHCGPVISVMAGVTIDLLSKILRHARLVRSIPNTPSEVQEGMTLYYVRDDTDAQLISISQSIFGSIGQCAQVADENQIDSATAFAGGGPALVAYFANALQIYAEHQGFDSEAARAMTIQLLYGTALLLRATGKTSMQLCKEVQTPSGTTERAIQLLDSHNLNKSIFAALTAAAERSAELGRSLHERHDYDYGTARPDEGSSR</sequence>